<comment type="caution">
    <text evidence="1">The sequence shown here is derived from an EMBL/GenBank/DDBJ whole genome shotgun (WGS) entry which is preliminary data.</text>
</comment>
<name>A0ABN2XUF3_9MICC</name>
<dbReference type="Proteomes" id="UP001500166">
    <property type="component" value="Unassembled WGS sequence"/>
</dbReference>
<proteinExistence type="predicted"/>
<gene>
    <name evidence="1" type="ORF">GCM10009824_14060</name>
</gene>
<keyword evidence="2" id="KW-1185">Reference proteome</keyword>
<organism evidence="1 2">
    <name type="scientific">Kocuria atrinae</name>
    <dbReference type="NCBI Taxonomy" id="592377"/>
    <lineage>
        <taxon>Bacteria</taxon>
        <taxon>Bacillati</taxon>
        <taxon>Actinomycetota</taxon>
        <taxon>Actinomycetes</taxon>
        <taxon>Micrococcales</taxon>
        <taxon>Micrococcaceae</taxon>
        <taxon>Kocuria</taxon>
    </lineage>
</organism>
<protein>
    <submittedName>
        <fullName evidence="1">Uncharacterized protein</fullName>
    </submittedName>
</protein>
<accession>A0ABN2XUF3</accession>
<evidence type="ECO:0000313" key="1">
    <source>
        <dbReference type="EMBL" id="GAA2115849.1"/>
    </source>
</evidence>
<sequence>MELDFFDSSVPERPEVSLSDAMSVLQQRTVGAAAEQAAPGSGHEKRADALGPCLTYFFS</sequence>
<reference evidence="1 2" key="1">
    <citation type="journal article" date="2019" name="Int. J. Syst. Evol. Microbiol.">
        <title>The Global Catalogue of Microorganisms (GCM) 10K type strain sequencing project: providing services to taxonomists for standard genome sequencing and annotation.</title>
        <authorList>
            <consortium name="The Broad Institute Genomics Platform"/>
            <consortium name="The Broad Institute Genome Sequencing Center for Infectious Disease"/>
            <person name="Wu L."/>
            <person name="Ma J."/>
        </authorList>
    </citation>
    <scope>NUCLEOTIDE SEQUENCE [LARGE SCALE GENOMIC DNA]</scope>
    <source>
        <strain evidence="1 2">JCM 15914</strain>
    </source>
</reference>
<evidence type="ECO:0000313" key="2">
    <source>
        <dbReference type="Proteomes" id="UP001500166"/>
    </source>
</evidence>
<dbReference type="EMBL" id="BAAAQA010000015">
    <property type="protein sequence ID" value="GAA2115849.1"/>
    <property type="molecule type" value="Genomic_DNA"/>
</dbReference>